<keyword evidence="7" id="KW-0698">rRNA processing</keyword>
<dbReference type="InterPro" id="IPR011907">
    <property type="entry name" value="RNase_III"/>
</dbReference>
<keyword evidence="8" id="KW-0507">mRNA processing</keyword>
<dbReference type="GO" id="GO:0010468">
    <property type="term" value="P:regulation of gene expression"/>
    <property type="evidence" value="ECO:0007669"/>
    <property type="project" value="TreeGrafter"/>
</dbReference>
<dbReference type="CDD" id="cd00593">
    <property type="entry name" value="RIBOc"/>
    <property type="match status" value="1"/>
</dbReference>
<reference evidence="18" key="1">
    <citation type="submission" date="2020-05" db="EMBL/GenBank/DDBJ databases">
        <authorList>
            <person name="Chiriac C."/>
            <person name="Salcher M."/>
            <person name="Ghai R."/>
            <person name="Kavagutti S V."/>
        </authorList>
    </citation>
    <scope>NUCLEOTIDE SEQUENCE</scope>
</reference>
<dbReference type="GO" id="GO:0008033">
    <property type="term" value="P:tRNA processing"/>
    <property type="evidence" value="ECO:0007669"/>
    <property type="project" value="UniProtKB-KW"/>
</dbReference>
<keyword evidence="10" id="KW-0540">Nuclease</keyword>
<keyword evidence="9" id="KW-0819">tRNA processing</keyword>
<dbReference type="GO" id="GO:0005737">
    <property type="term" value="C:cytoplasm"/>
    <property type="evidence" value="ECO:0007669"/>
    <property type="project" value="UniProtKB-SubCell"/>
</dbReference>
<dbReference type="NCBIfam" id="TIGR02191">
    <property type="entry name" value="RNaseIII"/>
    <property type="match status" value="1"/>
</dbReference>
<dbReference type="EMBL" id="CAEZTN010000002">
    <property type="protein sequence ID" value="CAB4562441.1"/>
    <property type="molecule type" value="Genomic_DNA"/>
</dbReference>
<dbReference type="FunFam" id="3.30.160.20:FF:000003">
    <property type="entry name" value="Ribonuclease 3"/>
    <property type="match status" value="1"/>
</dbReference>
<feature type="domain" description="DRBM" evidence="16">
    <location>
        <begin position="139"/>
        <end position="207"/>
    </location>
</feature>
<evidence type="ECO:0000256" key="7">
    <source>
        <dbReference type="ARBA" id="ARBA00022552"/>
    </source>
</evidence>
<evidence type="ECO:0000256" key="2">
    <source>
        <dbReference type="ARBA" id="ARBA00004496"/>
    </source>
</evidence>
<dbReference type="FunFam" id="1.10.1520.10:FF:000001">
    <property type="entry name" value="Ribonuclease 3"/>
    <property type="match status" value="1"/>
</dbReference>
<dbReference type="GO" id="GO:0006397">
    <property type="term" value="P:mRNA processing"/>
    <property type="evidence" value="ECO:0007669"/>
    <property type="project" value="UniProtKB-KW"/>
</dbReference>
<evidence type="ECO:0000259" key="16">
    <source>
        <dbReference type="PROSITE" id="PS50137"/>
    </source>
</evidence>
<dbReference type="Gene3D" id="1.10.1520.10">
    <property type="entry name" value="Ribonuclease III domain"/>
    <property type="match status" value="1"/>
</dbReference>
<evidence type="ECO:0000256" key="4">
    <source>
        <dbReference type="ARBA" id="ARBA00011738"/>
    </source>
</evidence>
<gene>
    <name evidence="18" type="ORF">UFOPK1689_00120</name>
</gene>
<protein>
    <recommendedName>
        <fullName evidence="5">ribonuclease III</fullName>
        <ecNumber evidence="5">3.1.26.3</ecNumber>
    </recommendedName>
</protein>
<dbReference type="InterPro" id="IPR000999">
    <property type="entry name" value="RNase_III_dom"/>
</dbReference>
<keyword evidence="12" id="KW-0255">Endonuclease</keyword>
<dbReference type="HAMAP" id="MF_00104">
    <property type="entry name" value="RNase_III"/>
    <property type="match status" value="1"/>
</dbReference>
<dbReference type="CDD" id="cd10845">
    <property type="entry name" value="DSRM_RNAse_III_family"/>
    <property type="match status" value="1"/>
</dbReference>
<dbReference type="Pfam" id="PF00035">
    <property type="entry name" value="dsrm"/>
    <property type="match status" value="1"/>
</dbReference>
<dbReference type="SUPFAM" id="SSF54768">
    <property type="entry name" value="dsRNA-binding domain-like"/>
    <property type="match status" value="1"/>
</dbReference>
<evidence type="ECO:0000256" key="5">
    <source>
        <dbReference type="ARBA" id="ARBA00012177"/>
    </source>
</evidence>
<evidence type="ECO:0000256" key="11">
    <source>
        <dbReference type="ARBA" id="ARBA00022723"/>
    </source>
</evidence>
<evidence type="ECO:0000256" key="10">
    <source>
        <dbReference type="ARBA" id="ARBA00022722"/>
    </source>
</evidence>
<comment type="subunit">
    <text evidence="4">Homodimer.</text>
</comment>
<proteinExistence type="inferred from homology"/>
<name>A0A6J6DEK2_9ZZZZ</name>
<dbReference type="SUPFAM" id="SSF69065">
    <property type="entry name" value="RNase III domain-like"/>
    <property type="match status" value="1"/>
</dbReference>
<dbReference type="EC" id="3.1.26.3" evidence="5"/>
<evidence type="ECO:0000256" key="8">
    <source>
        <dbReference type="ARBA" id="ARBA00022664"/>
    </source>
</evidence>
<comment type="subcellular location">
    <subcellularLocation>
        <location evidence="2">Cytoplasm</location>
    </subcellularLocation>
</comment>
<keyword evidence="6" id="KW-0963">Cytoplasm</keyword>
<evidence type="ECO:0000256" key="15">
    <source>
        <dbReference type="ARBA" id="ARBA00022884"/>
    </source>
</evidence>
<dbReference type="GO" id="GO:0003725">
    <property type="term" value="F:double-stranded RNA binding"/>
    <property type="evidence" value="ECO:0007669"/>
    <property type="project" value="TreeGrafter"/>
</dbReference>
<evidence type="ECO:0000256" key="1">
    <source>
        <dbReference type="ARBA" id="ARBA00000109"/>
    </source>
</evidence>
<dbReference type="PANTHER" id="PTHR11207:SF0">
    <property type="entry name" value="RIBONUCLEASE 3"/>
    <property type="match status" value="1"/>
</dbReference>
<comment type="similarity">
    <text evidence="3">Belongs to the ribonuclease III family.</text>
</comment>
<dbReference type="SMART" id="SM00358">
    <property type="entry name" value="DSRM"/>
    <property type="match status" value="1"/>
</dbReference>
<organism evidence="18">
    <name type="scientific">freshwater metagenome</name>
    <dbReference type="NCBI Taxonomy" id="449393"/>
    <lineage>
        <taxon>unclassified sequences</taxon>
        <taxon>metagenomes</taxon>
        <taxon>ecological metagenomes</taxon>
    </lineage>
</organism>
<dbReference type="PANTHER" id="PTHR11207">
    <property type="entry name" value="RIBONUCLEASE III"/>
    <property type="match status" value="1"/>
</dbReference>
<sequence>MLELAFTHRSFAYESGSKETNERLEFLGDSVLGLIVTESLYKRYPDFDESRLSPLRSGVVNMRALADIARGLQLGSHIRLGKGEEVTGGRDKHSLLADALEALIGAIYLQFGFTKCSEIVEKLITPTMDSAVARGAGLDGKTALQELAAALGKGAPEYVVSEEGPDHDKNFTATAMLAGQVLSQGVGKSKREAEQVAARGAYEALKIAFPQP</sequence>
<evidence type="ECO:0000256" key="9">
    <source>
        <dbReference type="ARBA" id="ARBA00022694"/>
    </source>
</evidence>
<comment type="catalytic activity">
    <reaction evidence="1">
        <text>Endonucleolytic cleavage to 5'-phosphomonoester.</text>
        <dbReference type="EC" id="3.1.26.3"/>
    </reaction>
</comment>
<evidence type="ECO:0000256" key="14">
    <source>
        <dbReference type="ARBA" id="ARBA00022842"/>
    </source>
</evidence>
<feature type="domain" description="RNase III" evidence="17">
    <location>
        <begin position="1"/>
        <end position="112"/>
    </location>
</feature>
<dbReference type="InterPro" id="IPR036389">
    <property type="entry name" value="RNase_III_sf"/>
</dbReference>
<dbReference type="PROSITE" id="PS50142">
    <property type="entry name" value="RNASE_3_2"/>
    <property type="match status" value="1"/>
</dbReference>
<dbReference type="InterPro" id="IPR014720">
    <property type="entry name" value="dsRBD_dom"/>
</dbReference>
<dbReference type="PROSITE" id="PS00517">
    <property type="entry name" value="RNASE_3_1"/>
    <property type="match status" value="1"/>
</dbReference>
<dbReference type="GO" id="GO:0042802">
    <property type="term" value="F:identical protein binding"/>
    <property type="evidence" value="ECO:0007669"/>
    <property type="project" value="UniProtKB-ARBA"/>
</dbReference>
<evidence type="ECO:0000256" key="12">
    <source>
        <dbReference type="ARBA" id="ARBA00022759"/>
    </source>
</evidence>
<keyword evidence="15" id="KW-0694">RNA-binding</keyword>
<dbReference type="Gene3D" id="3.30.160.20">
    <property type="match status" value="1"/>
</dbReference>
<keyword evidence="13" id="KW-0378">Hydrolase</keyword>
<evidence type="ECO:0000256" key="3">
    <source>
        <dbReference type="ARBA" id="ARBA00010183"/>
    </source>
</evidence>
<keyword evidence="11" id="KW-0479">Metal-binding</keyword>
<dbReference type="GO" id="GO:0004525">
    <property type="term" value="F:ribonuclease III activity"/>
    <property type="evidence" value="ECO:0007669"/>
    <property type="project" value="UniProtKB-EC"/>
</dbReference>
<evidence type="ECO:0000256" key="6">
    <source>
        <dbReference type="ARBA" id="ARBA00022490"/>
    </source>
</evidence>
<evidence type="ECO:0000256" key="13">
    <source>
        <dbReference type="ARBA" id="ARBA00022801"/>
    </source>
</evidence>
<dbReference type="GO" id="GO:0046872">
    <property type="term" value="F:metal ion binding"/>
    <property type="evidence" value="ECO:0007669"/>
    <property type="project" value="UniProtKB-KW"/>
</dbReference>
<dbReference type="Pfam" id="PF14622">
    <property type="entry name" value="Ribonucleas_3_3"/>
    <property type="match status" value="1"/>
</dbReference>
<dbReference type="PROSITE" id="PS50137">
    <property type="entry name" value="DS_RBD"/>
    <property type="match status" value="1"/>
</dbReference>
<dbReference type="AlphaFoldDB" id="A0A6J6DEK2"/>
<evidence type="ECO:0000313" key="18">
    <source>
        <dbReference type="EMBL" id="CAB4562441.1"/>
    </source>
</evidence>
<keyword evidence="14" id="KW-0460">Magnesium</keyword>
<accession>A0A6J6DEK2</accession>
<evidence type="ECO:0000259" key="17">
    <source>
        <dbReference type="PROSITE" id="PS50142"/>
    </source>
</evidence>
<dbReference type="GO" id="GO:0006364">
    <property type="term" value="P:rRNA processing"/>
    <property type="evidence" value="ECO:0007669"/>
    <property type="project" value="UniProtKB-KW"/>
</dbReference>
<dbReference type="SMART" id="SM00535">
    <property type="entry name" value="RIBOc"/>
    <property type="match status" value="1"/>
</dbReference>